<evidence type="ECO:0008006" key="2">
    <source>
        <dbReference type="Google" id="ProtNLM"/>
    </source>
</evidence>
<name>X0UIJ4_9ZZZZ</name>
<comment type="caution">
    <text evidence="1">The sequence shown here is derived from an EMBL/GenBank/DDBJ whole genome shotgun (WGS) entry which is preliminary data.</text>
</comment>
<dbReference type="EMBL" id="BARS01011052">
    <property type="protein sequence ID" value="GAF99111.1"/>
    <property type="molecule type" value="Genomic_DNA"/>
</dbReference>
<protein>
    <recommendedName>
        <fullName evidence="2">Dipeptidylpeptidase IV N-terminal domain-containing protein</fullName>
    </recommendedName>
</protein>
<gene>
    <name evidence="1" type="ORF">S01H1_20256</name>
</gene>
<organism evidence="1">
    <name type="scientific">marine sediment metagenome</name>
    <dbReference type="NCBI Taxonomy" id="412755"/>
    <lineage>
        <taxon>unclassified sequences</taxon>
        <taxon>metagenomes</taxon>
        <taxon>ecological metagenomes</taxon>
    </lineage>
</organism>
<proteinExistence type="predicted"/>
<dbReference type="Gene3D" id="2.120.10.30">
    <property type="entry name" value="TolB, C-terminal domain"/>
    <property type="match status" value="1"/>
</dbReference>
<evidence type="ECO:0000313" key="1">
    <source>
        <dbReference type="EMBL" id="GAF99111.1"/>
    </source>
</evidence>
<feature type="non-terminal residue" evidence="1">
    <location>
        <position position="1"/>
    </location>
</feature>
<dbReference type="SUPFAM" id="SSF69304">
    <property type="entry name" value="Tricorn protease N-terminal domain"/>
    <property type="match status" value="1"/>
</dbReference>
<feature type="non-terminal residue" evidence="1">
    <location>
        <position position="284"/>
    </location>
</feature>
<dbReference type="InterPro" id="IPR011042">
    <property type="entry name" value="6-blade_b-propeller_TolB-like"/>
</dbReference>
<accession>X0UIJ4</accession>
<dbReference type="AlphaFoldDB" id="X0UIJ4"/>
<sequence>TDFELLCQSELSPNDHRWLDLYIRACEKRRGIRLQPLLRKSRKIVFTKHYNIGGSHYAYTEAQSDAQDERTFVPGSALCVLEMDGNYGSVITLIDDPDGVIRDPDVSFDGRRILFAWKKSDRHDDYHLYEMEIETGKVRQLTFGLGFADYEGAYLPNDDIIFNSTRCVQIVDCWKTEVSNLYTCERNGKYLRRLSFDQVHTNFPTVLDDGRVIYTRWDYNDRGQIYPQPLFQMNPDGTGQTEFYGNNSWFPTTILHARGIGGTQKVLAVISGHHCHQRGKLAII</sequence>
<reference evidence="1" key="1">
    <citation type="journal article" date="2014" name="Front. Microbiol.">
        <title>High frequency of phylogenetically diverse reductive dehalogenase-homologous genes in deep subseafloor sedimentary metagenomes.</title>
        <authorList>
            <person name="Kawai M."/>
            <person name="Futagami T."/>
            <person name="Toyoda A."/>
            <person name="Takaki Y."/>
            <person name="Nishi S."/>
            <person name="Hori S."/>
            <person name="Arai W."/>
            <person name="Tsubouchi T."/>
            <person name="Morono Y."/>
            <person name="Uchiyama I."/>
            <person name="Ito T."/>
            <person name="Fujiyama A."/>
            <person name="Inagaki F."/>
            <person name="Takami H."/>
        </authorList>
    </citation>
    <scope>NUCLEOTIDE SEQUENCE</scope>
    <source>
        <strain evidence="1">Expedition CK06-06</strain>
    </source>
</reference>